<proteinExistence type="predicted"/>
<keyword evidence="2" id="KW-1185">Reference proteome</keyword>
<dbReference type="Proteomes" id="UP001207468">
    <property type="component" value="Unassembled WGS sequence"/>
</dbReference>
<reference evidence="1" key="1">
    <citation type="submission" date="2021-03" db="EMBL/GenBank/DDBJ databases">
        <title>Evolutionary priming and transition to the ectomycorrhizal habit in an iconic lineage of mushroom-forming fungi: is preadaptation a requirement?</title>
        <authorList>
            <consortium name="DOE Joint Genome Institute"/>
            <person name="Looney B.P."/>
            <person name="Miyauchi S."/>
            <person name="Morin E."/>
            <person name="Drula E."/>
            <person name="Courty P.E."/>
            <person name="Chicoki N."/>
            <person name="Fauchery L."/>
            <person name="Kohler A."/>
            <person name="Kuo A."/>
            <person name="LaButti K."/>
            <person name="Pangilinan J."/>
            <person name="Lipzen A."/>
            <person name="Riley R."/>
            <person name="Andreopoulos W."/>
            <person name="He G."/>
            <person name="Johnson J."/>
            <person name="Barry K.W."/>
            <person name="Grigoriev I.V."/>
            <person name="Nagy L."/>
            <person name="Hibbett D."/>
            <person name="Henrissat B."/>
            <person name="Matheny P.B."/>
            <person name="Labbe J."/>
            <person name="Martin A.F."/>
        </authorList>
    </citation>
    <scope>NUCLEOTIDE SEQUENCE</scope>
    <source>
        <strain evidence="1">BPL698</strain>
    </source>
</reference>
<evidence type="ECO:0000313" key="2">
    <source>
        <dbReference type="Proteomes" id="UP001207468"/>
    </source>
</evidence>
<comment type="caution">
    <text evidence="1">The sequence shown here is derived from an EMBL/GenBank/DDBJ whole genome shotgun (WGS) entry which is preliminary data.</text>
</comment>
<name>A0ACC0TWS1_9AGAM</name>
<evidence type="ECO:0000313" key="1">
    <source>
        <dbReference type="EMBL" id="KAI9451390.1"/>
    </source>
</evidence>
<dbReference type="EMBL" id="JAGFNK010000378">
    <property type="protein sequence ID" value="KAI9451390.1"/>
    <property type="molecule type" value="Genomic_DNA"/>
</dbReference>
<accession>A0ACC0TWS1</accession>
<organism evidence="1 2">
    <name type="scientific">Russula earlei</name>
    <dbReference type="NCBI Taxonomy" id="71964"/>
    <lineage>
        <taxon>Eukaryota</taxon>
        <taxon>Fungi</taxon>
        <taxon>Dikarya</taxon>
        <taxon>Basidiomycota</taxon>
        <taxon>Agaricomycotina</taxon>
        <taxon>Agaricomycetes</taxon>
        <taxon>Russulales</taxon>
        <taxon>Russulaceae</taxon>
        <taxon>Russula</taxon>
    </lineage>
</organism>
<gene>
    <name evidence="1" type="ORF">F5148DRAFT_546294</name>
</gene>
<sequence>MPHIRTLYPSLPPSTPTVNYYDWLLGHPELIPWPEFTLHIDGVTGEQRSARAVLERLEHAATALSLSPNDGGLGLVAGQRQRVGILSENCLDYPVLAFALLKLAVPMALLPSMSTLQETVALIKLAGITFLFVNEEMHPHAAAAARESGLPEEYVFIIQGHVTGKVSLARLIEHVVARGLPRVPTQPVRDDTLAYLVFSSGTTGLPKGVMISHRNMIFSTAQMVAITEEDEKGKPASETIPVYLAVLPWYHTMGAHAYMFRLFLFPKTLIVLPRWKNDLVVKAFAKYPITHLIMVPSMTYHVVHSPELAKIDLSSLEYAAAGAAYLPPEIRAAFERRAKNLLFFYEGYGLSECTYSAISLPSPGVFGGRVNPLRGMAGILNPSLEARILREDGSDADYNRVGELILRGPTIAQGYWNNKDATKETFKDGWLHTGDRFYVDRQERFFYVDRAKDTFKVSGKQVSPTEIEDALREHPSQFITDVAVAGVKGERLSEELVPRAWVVLSNMGKEKGAEAVLSALDDWTHVRLSKHKWLRGGLQVVDEIPRVPTGKILRRKLQDEYARGGHQGTQTKLQTKL</sequence>
<protein>
    <submittedName>
        <fullName evidence="1">Acetyl-CoA synthetase-like protein</fullName>
    </submittedName>
</protein>